<accession>A0AAW0CMA7</accession>
<name>A0AAW0CMA7_9AGAR</name>
<keyword evidence="3" id="KW-1185">Reference proteome</keyword>
<dbReference type="AlphaFoldDB" id="A0AAW0CMA7"/>
<feature type="region of interest" description="Disordered" evidence="1">
    <location>
        <begin position="182"/>
        <end position="208"/>
    </location>
</feature>
<sequence length="509" mass="56535">MSRLLRSGRSASSSFVFLRERPGPPIHSKHPYSFADVLDYNNTLVLQREDYDVAYRGMQHSLSQCPDATCIIHFYPDGDCAPAPATPPQSRAASLVPDTQSDDDDSDNDGLDESGGRAPSPTVTELGGAVPPLHRRYNFSAQALAYSGQRGDLGQERWARYFAAKDKIETLELGVRLASKKQQEAARISNLPSPPRKSRRQRQGKRGDLSEYGVMRADVLQLAGFLSHDIAVGGGPRAIVDRNGTVMGVTSRGPSAHYDWKAAHDAVFTDFRRLKRNGEHWRLPAGETRSRFGLTSGFPHDGPAFIPHAEAAAAEIAYIQESDGCRMLAAFQTHLMQQFFPHCFAVADRDVAKLLELRPELSTPFPESPFTTSEISFGDAPMLSYKNRRATFYFVEALTAVGKFNDLEGGQLVLPENDASLRFGPGFTAVLAATTEYRLAAVAKDEERFLFRQFFCAGVLRWAEKGGRTDAEFDEKASEEEKQAWEDMRLARGYEAFNLFSELRDIDTM</sequence>
<reference evidence="2 3" key="1">
    <citation type="journal article" date="2024" name="J Genomics">
        <title>Draft genome sequencing and assembly of Favolaschia claudopus CIRM-BRFM 2984 isolated from oak limbs.</title>
        <authorList>
            <person name="Navarro D."/>
            <person name="Drula E."/>
            <person name="Chaduli D."/>
            <person name="Cazenave R."/>
            <person name="Ahrendt S."/>
            <person name="Wang J."/>
            <person name="Lipzen A."/>
            <person name="Daum C."/>
            <person name="Barry K."/>
            <person name="Grigoriev I.V."/>
            <person name="Favel A."/>
            <person name="Rosso M.N."/>
            <person name="Martin F."/>
        </authorList>
    </citation>
    <scope>NUCLEOTIDE SEQUENCE [LARGE SCALE GENOMIC DNA]</scope>
    <source>
        <strain evidence="2 3">CIRM-BRFM 2984</strain>
    </source>
</reference>
<proteinExistence type="predicted"/>
<evidence type="ECO:0000313" key="3">
    <source>
        <dbReference type="Proteomes" id="UP001362999"/>
    </source>
</evidence>
<protein>
    <submittedName>
        <fullName evidence="2">Uncharacterized protein</fullName>
    </submittedName>
</protein>
<gene>
    <name evidence="2" type="ORF">R3P38DRAFT_2770127</name>
</gene>
<dbReference type="EMBL" id="JAWWNJ010000016">
    <property type="protein sequence ID" value="KAK7040002.1"/>
    <property type="molecule type" value="Genomic_DNA"/>
</dbReference>
<evidence type="ECO:0000313" key="2">
    <source>
        <dbReference type="EMBL" id="KAK7040002.1"/>
    </source>
</evidence>
<dbReference type="Proteomes" id="UP001362999">
    <property type="component" value="Unassembled WGS sequence"/>
</dbReference>
<feature type="region of interest" description="Disordered" evidence="1">
    <location>
        <begin position="82"/>
        <end position="129"/>
    </location>
</feature>
<feature type="compositionally biased region" description="Acidic residues" evidence="1">
    <location>
        <begin position="100"/>
        <end position="112"/>
    </location>
</feature>
<comment type="caution">
    <text evidence="2">The sequence shown here is derived from an EMBL/GenBank/DDBJ whole genome shotgun (WGS) entry which is preliminary data.</text>
</comment>
<organism evidence="2 3">
    <name type="scientific">Favolaschia claudopus</name>
    <dbReference type="NCBI Taxonomy" id="2862362"/>
    <lineage>
        <taxon>Eukaryota</taxon>
        <taxon>Fungi</taxon>
        <taxon>Dikarya</taxon>
        <taxon>Basidiomycota</taxon>
        <taxon>Agaricomycotina</taxon>
        <taxon>Agaricomycetes</taxon>
        <taxon>Agaricomycetidae</taxon>
        <taxon>Agaricales</taxon>
        <taxon>Marasmiineae</taxon>
        <taxon>Mycenaceae</taxon>
        <taxon>Favolaschia</taxon>
    </lineage>
</organism>
<evidence type="ECO:0000256" key="1">
    <source>
        <dbReference type="SAM" id="MobiDB-lite"/>
    </source>
</evidence>